<dbReference type="InterPro" id="IPR051320">
    <property type="entry name" value="Viral_Replic_Matur_Polypro"/>
</dbReference>
<dbReference type="VEuPathDB" id="FungiDB:AeMF1_012372"/>
<dbReference type="Proteomes" id="UP000481153">
    <property type="component" value="Unassembled WGS sequence"/>
</dbReference>
<dbReference type="GO" id="GO:0006508">
    <property type="term" value="P:proteolysis"/>
    <property type="evidence" value="ECO:0007669"/>
    <property type="project" value="UniProtKB-KW"/>
</dbReference>
<dbReference type="CDD" id="cd01647">
    <property type="entry name" value="RT_LTR"/>
    <property type="match status" value="1"/>
</dbReference>
<evidence type="ECO:0000256" key="6">
    <source>
        <dbReference type="ARBA" id="ARBA00022759"/>
    </source>
</evidence>
<sequence>MVDYANVDRAMRGLKMRTELTDATSRVFDLVHTMHHRLEKLSMQFMADDEQKRVIGYLTAALAPAAFKTRVLESQSRNSNKYLRSDLTKFVACLHEKTESFMSWEDFTSNDRLAVAQFDLQRANLSADLARRYQSRTERHNGKKVVSFNSPRRGPPSQSTSLRPTRSPPSDPEILPARRAALVPGAPARRTPAGVNTSGRTRYPTPSFASCGGQHTGSRCPGRTAINTLHLSPASDPLPIPAHNCAVSVVIEDSLALDRVLVDSGADVYCDRVSYVSQHLEPFHGPAVVVNEQVCLGTVSLTTPTGPLVLQNVHAWVLQDGAIAPHMILSRHVMHSLGFSLPSLLVAARDRQHVWDMAHLRQGSLPLAAVALASEVSFSPPAHVVPARSTSPSPPVDHSPDIVTDNSDIVDFPPVKPPEDVTVRELLAKRVIEARAQGMPEEALGRLEDLLLHYEDVFRLSFGSDPPVRVPPLEVKLRSGATPVRCATRRYPPAHREFLDQHIDELVKAGLVYLNTHSRWALPPRIVPKSDGSYRMTVDTRGVNARTDPLQWPMPQLEVALGCVTGCRFFFTLDWFRGYWQLPLAPSSQELFTIMTHRGMFTPTRVLMGGCDSVSYSWLDDILGYSPTVDGLLDVLESVLASCARVGLKLHPNKCSFYMTTAKWCGELISAKGISHCPERIAGLSDLATPRTAAQLQQFLCAANWMRASLPYVAAKSVASRKQRKLEKVFLADFGWSDVHTRCFANIKAALSAMVPLGHPSASDIVCLFADASNDFWGSIVTQIPSEDADLPIAQQRHCPLAFLSGRFVDAASRWPIPDKEAFAIVESCKRLEYLLLRPGGFVIYTDHRNLTYMFNPMATDSSMQRHQADRIQRWAMVLTGYTYTIVHIPGDSNVWADMLSRWLSPEITLSSVTLGLPKRTSMVASHSPAAPVPLLDVPSQSDSDMVCALVVPLISPLTDPGFIWPSLEEIASIQAAAGDERPTDVMQAVGSPCLVNGTGSVWIPSSAKDLQIRICVVAHAGNSGHRGRDATLTSITSWC</sequence>
<name>A0A6G0W968_9STRA</name>
<dbReference type="InterPro" id="IPR043128">
    <property type="entry name" value="Rev_trsase/Diguanyl_cyclase"/>
</dbReference>
<dbReference type="Gene3D" id="3.30.70.270">
    <property type="match status" value="2"/>
</dbReference>
<evidence type="ECO:0000256" key="1">
    <source>
        <dbReference type="ARBA" id="ARBA00022670"/>
    </source>
</evidence>
<keyword evidence="12" id="KW-1185">Reference proteome</keyword>
<dbReference type="SUPFAM" id="SSF56672">
    <property type="entry name" value="DNA/RNA polymerases"/>
    <property type="match status" value="1"/>
</dbReference>
<keyword evidence="5" id="KW-0064">Aspartyl protease</keyword>
<accession>A0A6G0W968</accession>
<keyword evidence="8" id="KW-0695">RNA-directed DNA polymerase</keyword>
<dbReference type="AlphaFoldDB" id="A0A6G0W968"/>
<keyword evidence="1" id="KW-0645">Protease</keyword>
<dbReference type="PANTHER" id="PTHR33064">
    <property type="entry name" value="POL PROTEIN"/>
    <property type="match status" value="1"/>
</dbReference>
<dbReference type="EMBL" id="VJMJ01000324">
    <property type="protein sequence ID" value="KAF0722772.1"/>
    <property type="molecule type" value="Genomic_DNA"/>
</dbReference>
<dbReference type="InterPro" id="IPR043502">
    <property type="entry name" value="DNA/RNA_pol_sf"/>
</dbReference>
<evidence type="ECO:0000259" key="10">
    <source>
        <dbReference type="Pfam" id="PF17917"/>
    </source>
</evidence>
<evidence type="ECO:0000313" key="12">
    <source>
        <dbReference type="Proteomes" id="UP000481153"/>
    </source>
</evidence>
<feature type="compositionally biased region" description="Low complexity" evidence="9">
    <location>
        <begin position="155"/>
        <end position="165"/>
    </location>
</feature>
<dbReference type="Pfam" id="PF17917">
    <property type="entry name" value="RT_RNaseH"/>
    <property type="match status" value="1"/>
</dbReference>
<comment type="caution">
    <text evidence="11">The sequence shown here is derived from an EMBL/GenBank/DDBJ whole genome shotgun (WGS) entry which is preliminary data.</text>
</comment>
<keyword evidence="3" id="KW-0548">Nucleotidyltransferase</keyword>
<dbReference type="InterPro" id="IPR041373">
    <property type="entry name" value="RT_RNaseH"/>
</dbReference>
<keyword evidence="7" id="KW-0378">Hydrolase</keyword>
<evidence type="ECO:0000256" key="4">
    <source>
        <dbReference type="ARBA" id="ARBA00022722"/>
    </source>
</evidence>
<feature type="domain" description="Reverse transcriptase RNase H-like" evidence="10">
    <location>
        <begin position="766"/>
        <end position="882"/>
    </location>
</feature>
<evidence type="ECO:0000256" key="5">
    <source>
        <dbReference type="ARBA" id="ARBA00022750"/>
    </source>
</evidence>
<evidence type="ECO:0000256" key="9">
    <source>
        <dbReference type="SAM" id="MobiDB-lite"/>
    </source>
</evidence>
<dbReference type="PANTHER" id="PTHR33064:SF37">
    <property type="entry name" value="RIBONUCLEASE H"/>
    <property type="match status" value="1"/>
</dbReference>
<organism evidence="11 12">
    <name type="scientific">Aphanomyces euteiches</name>
    <dbReference type="NCBI Taxonomy" id="100861"/>
    <lineage>
        <taxon>Eukaryota</taxon>
        <taxon>Sar</taxon>
        <taxon>Stramenopiles</taxon>
        <taxon>Oomycota</taxon>
        <taxon>Saprolegniomycetes</taxon>
        <taxon>Saprolegniales</taxon>
        <taxon>Verrucalvaceae</taxon>
        <taxon>Aphanomyces</taxon>
    </lineage>
</organism>
<keyword evidence="4" id="KW-0540">Nuclease</keyword>
<proteinExistence type="predicted"/>
<evidence type="ECO:0000256" key="3">
    <source>
        <dbReference type="ARBA" id="ARBA00022695"/>
    </source>
</evidence>
<dbReference type="Gene3D" id="3.10.10.10">
    <property type="entry name" value="HIV Type 1 Reverse Transcriptase, subunit A, domain 1"/>
    <property type="match status" value="1"/>
</dbReference>
<evidence type="ECO:0000313" key="11">
    <source>
        <dbReference type="EMBL" id="KAF0722772.1"/>
    </source>
</evidence>
<protein>
    <recommendedName>
        <fullName evidence="10">Reverse transcriptase RNase H-like domain-containing protein</fullName>
    </recommendedName>
</protein>
<evidence type="ECO:0000256" key="7">
    <source>
        <dbReference type="ARBA" id="ARBA00022801"/>
    </source>
</evidence>
<dbReference type="GO" id="GO:0003964">
    <property type="term" value="F:RNA-directed DNA polymerase activity"/>
    <property type="evidence" value="ECO:0007669"/>
    <property type="project" value="UniProtKB-KW"/>
</dbReference>
<dbReference type="CDD" id="cd09274">
    <property type="entry name" value="RNase_HI_RT_Ty3"/>
    <property type="match status" value="1"/>
</dbReference>
<gene>
    <name evidence="11" type="ORF">Ae201684_018163</name>
</gene>
<dbReference type="GO" id="GO:0004519">
    <property type="term" value="F:endonuclease activity"/>
    <property type="evidence" value="ECO:0007669"/>
    <property type="project" value="UniProtKB-KW"/>
</dbReference>
<keyword evidence="2" id="KW-0808">Transferase</keyword>
<reference evidence="11 12" key="1">
    <citation type="submission" date="2019-07" db="EMBL/GenBank/DDBJ databases">
        <title>Genomics analysis of Aphanomyces spp. identifies a new class of oomycete effector associated with host adaptation.</title>
        <authorList>
            <person name="Gaulin E."/>
        </authorList>
    </citation>
    <scope>NUCLEOTIDE SEQUENCE [LARGE SCALE GENOMIC DNA]</scope>
    <source>
        <strain evidence="11 12">ATCC 201684</strain>
    </source>
</reference>
<evidence type="ECO:0000256" key="8">
    <source>
        <dbReference type="ARBA" id="ARBA00022918"/>
    </source>
</evidence>
<evidence type="ECO:0000256" key="2">
    <source>
        <dbReference type="ARBA" id="ARBA00022679"/>
    </source>
</evidence>
<feature type="region of interest" description="Disordered" evidence="9">
    <location>
        <begin position="133"/>
        <end position="217"/>
    </location>
</feature>
<keyword evidence="6" id="KW-0255">Endonuclease</keyword>
<dbReference type="GO" id="GO:0004190">
    <property type="term" value="F:aspartic-type endopeptidase activity"/>
    <property type="evidence" value="ECO:0007669"/>
    <property type="project" value="UniProtKB-KW"/>
</dbReference>